<dbReference type="InterPro" id="IPR011009">
    <property type="entry name" value="Kinase-like_dom_sf"/>
</dbReference>
<dbReference type="GeneID" id="28841489"/>
<evidence type="ECO:0000256" key="1">
    <source>
        <dbReference type="ARBA" id="ARBA00011961"/>
    </source>
</evidence>
<dbReference type="PANTHER" id="PTHR12149">
    <property type="entry name" value="FRUCTOSAMINE 3 KINASE-RELATED PROTEIN"/>
    <property type="match status" value="1"/>
</dbReference>
<dbReference type="RefSeq" id="XP_018127457.1">
    <property type="nucleotide sequence ID" value="XM_018277531.2"/>
</dbReference>
<dbReference type="Pfam" id="PF03881">
    <property type="entry name" value="Fructosamin_kin"/>
    <property type="match status" value="1"/>
</dbReference>
<comment type="catalytic activity">
    <reaction evidence="2">
        <text>N(6)-D-ribulosyl-L-lysyl-[protein] + ATP = N(6)-(3-O-phospho-D-ribulosyl)-L-lysyl-[protein] + ADP + H(+)</text>
        <dbReference type="Rhea" id="RHEA:48432"/>
        <dbReference type="Rhea" id="RHEA-COMP:12103"/>
        <dbReference type="Rhea" id="RHEA-COMP:12104"/>
        <dbReference type="ChEBI" id="CHEBI:15378"/>
        <dbReference type="ChEBI" id="CHEBI:30616"/>
        <dbReference type="ChEBI" id="CHEBI:90418"/>
        <dbReference type="ChEBI" id="CHEBI:90420"/>
        <dbReference type="ChEBI" id="CHEBI:456216"/>
        <dbReference type="EC" id="2.7.1.172"/>
    </reaction>
    <physiologicalReaction direction="left-to-right" evidence="2">
        <dbReference type="Rhea" id="RHEA:48433"/>
    </physiologicalReaction>
</comment>
<gene>
    <name evidence="3" type="ORF">VE01_08103</name>
</gene>
<dbReference type="OrthoDB" id="5772781at2759"/>
<keyword evidence="4" id="KW-1185">Reference proteome</keyword>
<name>A0A1B8GD11_9PEZI</name>
<dbReference type="PANTHER" id="PTHR12149:SF8">
    <property type="entry name" value="PROTEIN-RIBULOSAMINE 3-KINASE"/>
    <property type="match status" value="1"/>
</dbReference>
<evidence type="ECO:0000256" key="2">
    <source>
        <dbReference type="ARBA" id="ARBA00048655"/>
    </source>
</evidence>
<dbReference type="Gene3D" id="3.90.1200.10">
    <property type="match status" value="1"/>
</dbReference>
<sequence length="373" mass="42124">MPRDWDASEDTENDVPAYVIETVDDAVKEFLPPGTEVIDITPHGSSFWTRTAEIQTQQADGSDLSFFIKVLYGDNGKLNSRGEFASMTALHAANPELTPRPIAVGTYQSDPKAHFFLCQFMDMTDELPDLYNFPAKLAKLHENSVSPTGQYGFGTPTCLGVGRPHYHKWTDTWEEFYLNFFLDVAGYEQEVQGPDEEMAELVKAIAEKVIPRLCRPLETGGRSIKPRLIHGDLWDGNASVVIETGLPVIFDACSMYTHNEYELAPFVLPRHKMNRPYIKEYIKFFPPSEPVEDFEDRVALYATRFDIISSSVYPGNLRFRNLVKIEMRKLVNKYPNGYADFKDTSKLDAKLTNVTEAAPWQSLAIPGNQAIST</sequence>
<reference evidence="4" key="2">
    <citation type="journal article" date="2018" name="Nat. Commun.">
        <title>Extreme sensitivity to ultraviolet light in the fungal pathogen causing white-nose syndrome of bats.</title>
        <authorList>
            <person name="Palmer J.M."/>
            <person name="Drees K.P."/>
            <person name="Foster J.T."/>
            <person name="Lindner D.L."/>
        </authorList>
    </citation>
    <scope>NUCLEOTIDE SEQUENCE [LARGE SCALE GENOMIC DNA]</scope>
    <source>
        <strain evidence="4">UAMH 10579</strain>
    </source>
</reference>
<proteinExistence type="predicted"/>
<dbReference type="AlphaFoldDB" id="A0A1B8GD11"/>
<evidence type="ECO:0000313" key="4">
    <source>
        <dbReference type="Proteomes" id="UP000091956"/>
    </source>
</evidence>
<dbReference type="EC" id="2.7.1.172" evidence="1"/>
<dbReference type="Proteomes" id="UP000091956">
    <property type="component" value="Unassembled WGS sequence"/>
</dbReference>
<evidence type="ECO:0000313" key="3">
    <source>
        <dbReference type="EMBL" id="OBT93724.1"/>
    </source>
</evidence>
<dbReference type="EMBL" id="KV460250">
    <property type="protein sequence ID" value="OBT93724.1"/>
    <property type="molecule type" value="Genomic_DNA"/>
</dbReference>
<reference evidence="3 4" key="1">
    <citation type="submission" date="2016-03" db="EMBL/GenBank/DDBJ databases">
        <title>Comparative genomics of Pseudogymnoascus destructans, the fungus causing white-nose syndrome of bats.</title>
        <authorList>
            <person name="Palmer J.M."/>
            <person name="Drees K.P."/>
            <person name="Foster J.T."/>
            <person name="Lindner D.L."/>
        </authorList>
    </citation>
    <scope>NUCLEOTIDE SEQUENCE [LARGE SCALE GENOMIC DNA]</scope>
    <source>
        <strain evidence="3 4">UAMH 10579</strain>
    </source>
</reference>
<accession>A0A1B8GD11</accession>
<organism evidence="3 4">
    <name type="scientific">Pseudogymnoascus verrucosus</name>
    <dbReference type="NCBI Taxonomy" id="342668"/>
    <lineage>
        <taxon>Eukaryota</taxon>
        <taxon>Fungi</taxon>
        <taxon>Dikarya</taxon>
        <taxon>Ascomycota</taxon>
        <taxon>Pezizomycotina</taxon>
        <taxon>Leotiomycetes</taxon>
        <taxon>Thelebolales</taxon>
        <taxon>Thelebolaceae</taxon>
        <taxon>Pseudogymnoascus</taxon>
    </lineage>
</organism>
<dbReference type="GO" id="GO:0102193">
    <property type="term" value="F:protein-ribulosamine 3-kinase activity"/>
    <property type="evidence" value="ECO:0007669"/>
    <property type="project" value="UniProtKB-EC"/>
</dbReference>
<dbReference type="SUPFAM" id="SSF56112">
    <property type="entry name" value="Protein kinase-like (PK-like)"/>
    <property type="match status" value="1"/>
</dbReference>
<dbReference type="InterPro" id="IPR016477">
    <property type="entry name" value="Fructo-/Ketosamine-3-kinase"/>
</dbReference>
<protein>
    <recommendedName>
        <fullName evidence="1">protein-ribulosamine 3-kinase</fullName>
        <ecNumber evidence="1">2.7.1.172</ecNumber>
    </recommendedName>
</protein>